<name>A0A7R9BKP7_9CRUS</name>
<dbReference type="GO" id="GO:0005634">
    <property type="term" value="C:nucleus"/>
    <property type="evidence" value="ECO:0007669"/>
    <property type="project" value="TreeGrafter"/>
</dbReference>
<dbReference type="Proteomes" id="UP000678499">
    <property type="component" value="Unassembled WGS sequence"/>
</dbReference>
<dbReference type="InterPro" id="IPR029060">
    <property type="entry name" value="PIN-like_dom_sf"/>
</dbReference>
<accession>A0A7R9BKP7</accession>
<dbReference type="InterPro" id="IPR026784">
    <property type="entry name" value="Coact_PPARg"/>
</dbReference>
<evidence type="ECO:0000313" key="3">
    <source>
        <dbReference type="Proteomes" id="UP000678499"/>
    </source>
</evidence>
<reference evidence="2" key="1">
    <citation type="submission" date="2020-11" db="EMBL/GenBank/DDBJ databases">
        <authorList>
            <person name="Tran Van P."/>
        </authorList>
    </citation>
    <scope>NUCLEOTIDE SEQUENCE</scope>
</reference>
<dbReference type="EMBL" id="OA882836">
    <property type="protein sequence ID" value="CAD7277108.1"/>
    <property type="molecule type" value="Genomic_DNA"/>
</dbReference>
<dbReference type="EMBL" id="CAJPEX010000799">
    <property type="protein sequence ID" value="CAG0917260.1"/>
    <property type="molecule type" value="Genomic_DNA"/>
</dbReference>
<protein>
    <recommendedName>
        <fullName evidence="4">Constitutive coactivator of peroxisome proliferator-activated receptor gamma</fullName>
    </recommendedName>
</protein>
<proteinExistence type="inferred from homology"/>
<keyword evidence="3" id="KW-1185">Reference proteome</keyword>
<dbReference type="CDD" id="cd18672">
    <property type="entry name" value="PIN_FAM120B-like"/>
    <property type="match status" value="1"/>
</dbReference>
<dbReference type="AlphaFoldDB" id="A0A7R9BKP7"/>
<gene>
    <name evidence="2" type="ORF">NMOB1V02_LOCUS4850</name>
</gene>
<evidence type="ECO:0000256" key="1">
    <source>
        <dbReference type="ARBA" id="ARBA00009495"/>
    </source>
</evidence>
<dbReference type="OrthoDB" id="6354174at2759"/>
<dbReference type="PANTHER" id="PTHR15976">
    <property type="entry name" value="CONSTITUTIVE COACTIVATOR OF PEROXISOME PROLIFERATOR-ACTIVATED RECEPTOR GAMMA"/>
    <property type="match status" value="1"/>
</dbReference>
<evidence type="ECO:0000313" key="2">
    <source>
        <dbReference type="EMBL" id="CAD7277108.1"/>
    </source>
</evidence>
<dbReference type="SUPFAM" id="SSF88723">
    <property type="entry name" value="PIN domain-like"/>
    <property type="match status" value="1"/>
</dbReference>
<sequence>MGVKGLQYFVEAKCPEACYKVNIQKLAAEYRNETGREPVVVVDGMSCLKRWYTDLEWIYGGQWREYVSLLKRFVSSFRKAGIKLVFFFDGPTPEVKRPLWVQRRVQGGRDIEDIFRAVKKMHAKPTDPKIFQFPVSMGMITRFIIKYECQCETYTSVNECDIEVAEYAVRHECFGILAQDSDYMIFDSAPYYLSSQFLNIESLETTNYDREAFAWHLGLNVDQLPLLASLIGNDVVNSQDLVLFHRRICKDAKFVGKPRAEHIVPKRIYGVLFSVPPEPVVDKKNGKNKEMHSADPNRKRIRVAEWCVYKTCVLDEADYVDVLPPPEKSKSMEVLWLDESEEVGQWRWKTFCICLTPKHDGKSKPVLHDWEVNAFVAQAVSPIANNFQTLHVLKLERVDARPIHMATIFMRGVSNVLFLLGVCNYPVPLQEVLPHGYFDGKLFHHYYMKSKLGAKISTLCENKEEVMELFYKLKNAI</sequence>
<dbReference type="Gene3D" id="3.40.50.1010">
    <property type="entry name" value="5'-nuclease"/>
    <property type="match status" value="1"/>
</dbReference>
<organism evidence="2">
    <name type="scientific">Notodromas monacha</name>
    <dbReference type="NCBI Taxonomy" id="399045"/>
    <lineage>
        <taxon>Eukaryota</taxon>
        <taxon>Metazoa</taxon>
        <taxon>Ecdysozoa</taxon>
        <taxon>Arthropoda</taxon>
        <taxon>Crustacea</taxon>
        <taxon>Oligostraca</taxon>
        <taxon>Ostracoda</taxon>
        <taxon>Podocopa</taxon>
        <taxon>Podocopida</taxon>
        <taxon>Cypridocopina</taxon>
        <taxon>Cypridoidea</taxon>
        <taxon>Cyprididae</taxon>
        <taxon>Notodromas</taxon>
    </lineage>
</organism>
<comment type="similarity">
    <text evidence="1">Belongs to the constitutive coactivator of PPAR-gamma family.</text>
</comment>
<dbReference type="PANTHER" id="PTHR15976:SF17">
    <property type="entry name" value="CONSTITUTIVE COACTIVATOR OF PEROXISOME PROLIFERATOR-ACTIVATED RECEPTOR GAMMA"/>
    <property type="match status" value="1"/>
</dbReference>
<evidence type="ECO:0008006" key="4">
    <source>
        <dbReference type="Google" id="ProtNLM"/>
    </source>
</evidence>